<organism evidence="2 3">
    <name type="scientific">Litchfieldia salsa</name>
    <dbReference type="NCBI Taxonomy" id="930152"/>
    <lineage>
        <taxon>Bacteria</taxon>
        <taxon>Bacillati</taxon>
        <taxon>Bacillota</taxon>
        <taxon>Bacilli</taxon>
        <taxon>Bacillales</taxon>
        <taxon>Bacillaceae</taxon>
        <taxon>Litchfieldia</taxon>
    </lineage>
</organism>
<keyword evidence="1" id="KW-0472">Membrane</keyword>
<keyword evidence="1" id="KW-0812">Transmembrane</keyword>
<keyword evidence="1" id="KW-1133">Transmembrane helix</keyword>
<feature type="transmembrane region" description="Helical" evidence="1">
    <location>
        <begin position="124"/>
        <end position="143"/>
    </location>
</feature>
<dbReference type="Proteomes" id="UP000199159">
    <property type="component" value="Unassembled WGS sequence"/>
</dbReference>
<dbReference type="RefSeq" id="WP_090853180.1">
    <property type="nucleotide sequence ID" value="NZ_FNJU01000004.1"/>
</dbReference>
<dbReference type="EMBL" id="FNJU01000004">
    <property type="protein sequence ID" value="SDP59815.1"/>
    <property type="molecule type" value="Genomic_DNA"/>
</dbReference>
<reference evidence="3" key="1">
    <citation type="submission" date="2016-10" db="EMBL/GenBank/DDBJ databases">
        <authorList>
            <person name="Varghese N."/>
            <person name="Submissions S."/>
        </authorList>
    </citation>
    <scope>NUCLEOTIDE SEQUENCE [LARGE SCALE GENOMIC DNA]</scope>
    <source>
        <strain evidence="3">IBRC-M10078</strain>
    </source>
</reference>
<evidence type="ECO:0000313" key="3">
    <source>
        <dbReference type="Proteomes" id="UP000199159"/>
    </source>
</evidence>
<protein>
    <recommendedName>
        <fullName evidence="4">DUF3899 domain-containing protein</fullName>
    </recommendedName>
</protein>
<evidence type="ECO:0000313" key="2">
    <source>
        <dbReference type="EMBL" id="SDP59815.1"/>
    </source>
</evidence>
<proteinExistence type="predicted"/>
<gene>
    <name evidence="2" type="ORF">SAMN05216565_10472</name>
</gene>
<dbReference type="AlphaFoldDB" id="A0A1H0U1D4"/>
<evidence type="ECO:0008006" key="4">
    <source>
        <dbReference type="Google" id="ProtNLM"/>
    </source>
</evidence>
<name>A0A1H0U1D4_9BACI</name>
<feature type="transmembrane region" description="Helical" evidence="1">
    <location>
        <begin position="35"/>
        <end position="54"/>
    </location>
</feature>
<evidence type="ECO:0000256" key="1">
    <source>
        <dbReference type="SAM" id="Phobius"/>
    </source>
</evidence>
<accession>A0A1H0U1D4</accession>
<keyword evidence="3" id="KW-1185">Reference proteome</keyword>
<feature type="transmembrane region" description="Helical" evidence="1">
    <location>
        <begin position="66"/>
        <end position="85"/>
    </location>
</feature>
<sequence>MDFMLILIILTLSYQLVRRRQRSHHWSIKKARVVFGLFNFMGLFFGLLIIEMFIYASPRLELHLTLSYALIALIYGLIISSLTFIKYSNNPEEKKRTIFDEDFVPQRDILILREGKERLKLESIAIIIIILPLLAAFVALYFLL</sequence>